<dbReference type="Proteomes" id="UP000595001">
    <property type="component" value="Chromosome"/>
</dbReference>
<dbReference type="GeneID" id="60586828"/>
<keyword evidence="1" id="KW-0812">Transmembrane</keyword>
<evidence type="ECO:0000313" key="2">
    <source>
        <dbReference type="EMBL" id="QPV63058.1"/>
    </source>
</evidence>
<evidence type="ECO:0008006" key="4">
    <source>
        <dbReference type="Google" id="ProtNLM"/>
    </source>
</evidence>
<reference evidence="2 3" key="1">
    <citation type="submission" date="2020-12" db="EMBL/GenBank/DDBJ databases">
        <title>Halosimplex halophilum sp. nov. and Halosimplex salinum sp. nov., two new members of the genus Halosimplex.</title>
        <authorList>
            <person name="Cui H.L."/>
        </authorList>
    </citation>
    <scope>NUCLEOTIDE SEQUENCE [LARGE SCALE GENOMIC DNA]</scope>
    <source>
        <strain evidence="2 3">YGH94</strain>
    </source>
</reference>
<proteinExistence type="predicted"/>
<sequence length="67" mass="7012">MSGFNEEDRIPMVAAIVVVVVSNVVGYSLGVVIYMSILAAPIAVVAFMIVRRALYGSALPDVLASDA</sequence>
<name>A0A7T3KVJ0_9EURY</name>
<evidence type="ECO:0000313" key="3">
    <source>
        <dbReference type="Proteomes" id="UP000595001"/>
    </source>
</evidence>
<organism evidence="2 3">
    <name type="scientific">Halosimplex litoreum</name>
    <dbReference type="NCBI Taxonomy" id="1198301"/>
    <lineage>
        <taxon>Archaea</taxon>
        <taxon>Methanobacteriati</taxon>
        <taxon>Methanobacteriota</taxon>
        <taxon>Stenosarchaea group</taxon>
        <taxon>Halobacteria</taxon>
        <taxon>Halobacteriales</taxon>
        <taxon>Haloarculaceae</taxon>
        <taxon>Halosimplex</taxon>
    </lineage>
</organism>
<dbReference type="RefSeq" id="WP_198061852.1">
    <property type="nucleotide sequence ID" value="NZ_CP065856.1"/>
</dbReference>
<accession>A0A7T3KVJ0</accession>
<keyword evidence="1" id="KW-1133">Transmembrane helix</keyword>
<feature type="transmembrane region" description="Helical" evidence="1">
    <location>
        <begin position="31"/>
        <end position="50"/>
    </location>
</feature>
<dbReference type="EMBL" id="CP065856">
    <property type="protein sequence ID" value="QPV63058.1"/>
    <property type="molecule type" value="Genomic_DNA"/>
</dbReference>
<dbReference type="AlphaFoldDB" id="A0A7T3KVJ0"/>
<feature type="transmembrane region" description="Helical" evidence="1">
    <location>
        <begin position="9"/>
        <end position="25"/>
    </location>
</feature>
<keyword evidence="1" id="KW-0472">Membrane</keyword>
<keyword evidence="3" id="KW-1185">Reference proteome</keyword>
<dbReference type="KEGG" id="hlt:I7X12_00005"/>
<protein>
    <recommendedName>
        <fullName evidence="4">AI-2E family transporter</fullName>
    </recommendedName>
</protein>
<gene>
    <name evidence="2" type="ORF">I7X12_00005</name>
</gene>
<evidence type="ECO:0000256" key="1">
    <source>
        <dbReference type="SAM" id="Phobius"/>
    </source>
</evidence>